<evidence type="ECO:0000256" key="6">
    <source>
        <dbReference type="ARBA" id="ARBA00022946"/>
    </source>
</evidence>
<keyword evidence="11" id="KW-0066">ATP synthesis</keyword>
<dbReference type="EMBL" id="JBGFUD010005956">
    <property type="protein sequence ID" value="MFH4980702.1"/>
    <property type="molecule type" value="Genomic_DNA"/>
</dbReference>
<dbReference type="GO" id="GO:0045259">
    <property type="term" value="C:proton-transporting ATP synthase complex"/>
    <property type="evidence" value="ECO:0007669"/>
    <property type="project" value="UniProtKB-KW"/>
</dbReference>
<dbReference type="FunFam" id="2.60.15.10:FF:000004">
    <property type="entry name" value="ATP synthase subunit delta, mitochondrial"/>
    <property type="match status" value="1"/>
</dbReference>
<name>A0ABD6EVJ8_9BILA</name>
<evidence type="ECO:0000256" key="3">
    <source>
        <dbReference type="ARBA" id="ARBA00022448"/>
    </source>
</evidence>
<evidence type="ECO:0000256" key="2">
    <source>
        <dbReference type="ARBA" id="ARBA00005712"/>
    </source>
</evidence>
<evidence type="ECO:0000313" key="15">
    <source>
        <dbReference type="Proteomes" id="UP001608902"/>
    </source>
</evidence>
<keyword evidence="3" id="KW-0813">Transport</keyword>
<evidence type="ECO:0000256" key="5">
    <source>
        <dbReference type="ARBA" id="ARBA00022792"/>
    </source>
</evidence>
<dbReference type="Pfam" id="PF02823">
    <property type="entry name" value="ATP-synt_DE_N"/>
    <property type="match status" value="1"/>
</dbReference>
<evidence type="ECO:0000256" key="9">
    <source>
        <dbReference type="ARBA" id="ARBA00023136"/>
    </source>
</evidence>
<dbReference type="InterPro" id="IPR020546">
    <property type="entry name" value="ATP_synth_F1_dsu/esu_N"/>
</dbReference>
<dbReference type="GO" id="GO:0005743">
    <property type="term" value="C:mitochondrial inner membrane"/>
    <property type="evidence" value="ECO:0007669"/>
    <property type="project" value="UniProtKB-SubCell"/>
</dbReference>
<comment type="caution">
    <text evidence="14">The sequence shown here is derived from an EMBL/GenBank/DDBJ whole genome shotgun (WGS) entry which is preliminary data.</text>
</comment>
<comment type="subcellular location">
    <subcellularLocation>
        <location evidence="1">Mitochondrion inner membrane</location>
    </subcellularLocation>
</comment>
<keyword evidence="4" id="KW-0375">Hydrogen ion transport</keyword>
<keyword evidence="5" id="KW-0999">Mitochondrion inner membrane</keyword>
<dbReference type="InterPro" id="IPR001469">
    <property type="entry name" value="ATP_synth_F1_dsu/esu"/>
</dbReference>
<dbReference type="Proteomes" id="UP001608902">
    <property type="component" value="Unassembled WGS sequence"/>
</dbReference>
<evidence type="ECO:0000256" key="11">
    <source>
        <dbReference type="ARBA" id="ARBA00023310"/>
    </source>
</evidence>
<evidence type="ECO:0000313" key="14">
    <source>
        <dbReference type="EMBL" id="MFH4980702.1"/>
    </source>
</evidence>
<dbReference type="InterPro" id="IPR036771">
    <property type="entry name" value="ATPsynth_dsu/esu_N"/>
</dbReference>
<organism evidence="14 15">
    <name type="scientific">Gnathostoma spinigerum</name>
    <dbReference type="NCBI Taxonomy" id="75299"/>
    <lineage>
        <taxon>Eukaryota</taxon>
        <taxon>Metazoa</taxon>
        <taxon>Ecdysozoa</taxon>
        <taxon>Nematoda</taxon>
        <taxon>Chromadorea</taxon>
        <taxon>Rhabditida</taxon>
        <taxon>Spirurina</taxon>
        <taxon>Gnathostomatomorpha</taxon>
        <taxon>Gnathostomatoidea</taxon>
        <taxon>Gnathostomatidae</taxon>
        <taxon>Gnathostoma</taxon>
    </lineage>
</organism>
<dbReference type="HAMAP" id="MF_00530">
    <property type="entry name" value="ATP_synth_epsil_bac"/>
    <property type="match status" value="1"/>
</dbReference>
<gene>
    <name evidence="14" type="ORF">AB6A40_007411</name>
</gene>
<keyword evidence="8" id="KW-0496">Mitochondrion</keyword>
<proteinExistence type="inferred from homology"/>
<keyword evidence="15" id="KW-1185">Reference proteome</keyword>
<evidence type="ECO:0000256" key="1">
    <source>
        <dbReference type="ARBA" id="ARBA00004273"/>
    </source>
</evidence>
<dbReference type="NCBIfam" id="TIGR01216">
    <property type="entry name" value="ATP_synt_epsi"/>
    <property type="match status" value="1"/>
</dbReference>
<comment type="similarity">
    <text evidence="2">Belongs to the ATPase epsilon chain family.</text>
</comment>
<dbReference type="CDD" id="cd12152">
    <property type="entry name" value="F1-ATPase_delta"/>
    <property type="match status" value="1"/>
</dbReference>
<dbReference type="AlphaFoldDB" id="A0ABD6EVJ8"/>
<protein>
    <recommendedName>
        <fullName evidence="12">F-ATPase delta subunit</fullName>
    </recommendedName>
</protein>
<dbReference type="SUPFAM" id="SSF51344">
    <property type="entry name" value="Epsilon subunit of F1F0-ATP synthase N-terminal domain"/>
    <property type="match status" value="1"/>
</dbReference>
<keyword evidence="9" id="KW-0472">Membrane</keyword>
<evidence type="ECO:0000256" key="4">
    <source>
        <dbReference type="ARBA" id="ARBA00022781"/>
    </source>
</evidence>
<dbReference type="PANTHER" id="PTHR13822:SF7">
    <property type="entry name" value="ATP SYNTHASE SUBUNIT DELTA, MITOCHONDRIAL"/>
    <property type="match status" value="1"/>
</dbReference>
<accession>A0ABD6EVJ8</accession>
<dbReference type="PANTHER" id="PTHR13822">
    <property type="entry name" value="ATP SYNTHASE DELTA/EPSILON CHAIN"/>
    <property type="match status" value="1"/>
</dbReference>
<keyword evidence="7" id="KW-0406">Ion transport</keyword>
<dbReference type="GO" id="GO:1902600">
    <property type="term" value="P:proton transmembrane transport"/>
    <property type="evidence" value="ECO:0007669"/>
    <property type="project" value="UniProtKB-KW"/>
</dbReference>
<dbReference type="Gene3D" id="1.20.5.440">
    <property type="entry name" value="ATP synthase delta/epsilon subunit, C-terminal domain"/>
    <property type="match status" value="1"/>
</dbReference>
<evidence type="ECO:0000259" key="13">
    <source>
        <dbReference type="Pfam" id="PF02823"/>
    </source>
</evidence>
<evidence type="ECO:0000256" key="12">
    <source>
        <dbReference type="ARBA" id="ARBA00031669"/>
    </source>
</evidence>
<evidence type="ECO:0000256" key="7">
    <source>
        <dbReference type="ARBA" id="ARBA00023065"/>
    </source>
</evidence>
<evidence type="ECO:0000256" key="8">
    <source>
        <dbReference type="ARBA" id="ARBA00023128"/>
    </source>
</evidence>
<keyword evidence="6" id="KW-0809">Transit peptide</keyword>
<reference evidence="14 15" key="1">
    <citation type="submission" date="2024-08" db="EMBL/GenBank/DDBJ databases">
        <title>Gnathostoma spinigerum genome.</title>
        <authorList>
            <person name="Gonzalez-Bertolin B."/>
            <person name="Monzon S."/>
            <person name="Zaballos A."/>
            <person name="Jimenez P."/>
            <person name="Dekumyoy P."/>
            <person name="Varona S."/>
            <person name="Cuesta I."/>
            <person name="Sumanam S."/>
            <person name="Adisakwattana P."/>
            <person name="Gasser R.B."/>
            <person name="Hernandez-Gonzalez A."/>
            <person name="Young N.D."/>
            <person name="Perteguer M.J."/>
        </authorList>
    </citation>
    <scope>NUCLEOTIDE SEQUENCE [LARGE SCALE GENOMIC DNA]</scope>
    <source>
        <strain evidence="14">AL3</strain>
        <tissue evidence="14">Liver</tissue>
    </source>
</reference>
<feature type="domain" description="ATP synthase F1 complex delta/epsilon subunit N-terminal" evidence="13">
    <location>
        <begin position="49"/>
        <end position="130"/>
    </location>
</feature>
<evidence type="ECO:0000256" key="10">
    <source>
        <dbReference type="ARBA" id="ARBA00023196"/>
    </source>
</evidence>
<sequence>MNGVFCGIMNSRMVRVFPNVFRRVTKSYATASPTQTSSKSHSVEASEELKLIFATPRRAIFDEAVVKQVDVPTVAGYVGILAKHVPILGVLRPGLVQVHKTDGEVVKMFVSSGTLSMNIDGTCQVLAEEATEPEHLDETLARQHLESAQRRVQEGGSDIEKAEAYIAIEVCEAILKAIHGQV</sequence>
<dbReference type="Gene3D" id="2.60.15.10">
    <property type="entry name" value="F0F1 ATP synthase delta/epsilon subunit, N-terminal"/>
    <property type="match status" value="1"/>
</dbReference>
<keyword evidence="10" id="KW-0139">CF(1)</keyword>
<dbReference type="GO" id="GO:0006754">
    <property type="term" value="P:ATP biosynthetic process"/>
    <property type="evidence" value="ECO:0007669"/>
    <property type="project" value="UniProtKB-KW"/>
</dbReference>